<dbReference type="CDD" id="cd00170">
    <property type="entry name" value="SEC14"/>
    <property type="match status" value="1"/>
</dbReference>
<proteinExistence type="predicted"/>
<dbReference type="PANTHER" id="PTHR46277:SF3">
    <property type="entry name" value="BINDING PROTEIN, PUTATIVE-RELATED"/>
    <property type="match status" value="1"/>
</dbReference>
<name>A0AAV8CQI6_9POAL</name>
<evidence type="ECO:0000259" key="1">
    <source>
        <dbReference type="PROSITE" id="PS50191"/>
    </source>
</evidence>
<dbReference type="EMBL" id="JAMFTS010000004">
    <property type="protein sequence ID" value="KAJ4757701.1"/>
    <property type="molecule type" value="Genomic_DNA"/>
</dbReference>
<dbReference type="PROSITE" id="PS50191">
    <property type="entry name" value="CRAL_TRIO"/>
    <property type="match status" value="1"/>
</dbReference>
<dbReference type="SUPFAM" id="SSF46938">
    <property type="entry name" value="CRAL/TRIO N-terminal domain"/>
    <property type="match status" value="1"/>
</dbReference>
<comment type="caution">
    <text evidence="2">The sequence shown here is derived from an EMBL/GenBank/DDBJ whole genome shotgun (WGS) entry which is preliminary data.</text>
</comment>
<dbReference type="Gene3D" id="3.40.525.10">
    <property type="entry name" value="CRAL-TRIO lipid binding domain"/>
    <property type="match status" value="1"/>
</dbReference>
<accession>A0AAV8CQI6</accession>
<evidence type="ECO:0000313" key="3">
    <source>
        <dbReference type="Proteomes" id="UP001140206"/>
    </source>
</evidence>
<dbReference type="AlphaFoldDB" id="A0AAV8CQI6"/>
<evidence type="ECO:0000313" key="2">
    <source>
        <dbReference type="EMBL" id="KAJ4757701.1"/>
    </source>
</evidence>
<keyword evidence="3" id="KW-1185">Reference proteome</keyword>
<dbReference type="SMART" id="SM00516">
    <property type="entry name" value="SEC14"/>
    <property type="match status" value="1"/>
</dbReference>
<dbReference type="SUPFAM" id="SSF52087">
    <property type="entry name" value="CRAL/TRIO domain"/>
    <property type="match status" value="1"/>
</dbReference>
<dbReference type="InterPro" id="IPR036865">
    <property type="entry name" value="CRAL-TRIO_dom_sf"/>
</dbReference>
<protein>
    <submittedName>
        <fullName evidence="2">Sec14p-like phosphatidylinositol transfer family protein</fullName>
    </submittedName>
</protein>
<sequence>MFFGSRKEEKSEMGTVDVEAEWFLVAKMRAFVEAQDPSAKEADNFTLRRFLRARDLDIEKGSSLFLKYLKWRRQAVPNGFISESEIQNELPQRKVCLQGFDKVGRPIVVGFAAKHDYSKRNMDEFKRFVAYFLDKACARMPSGQEKFICIADFKGWGYSHCDIRAYIAALEVMQNYYPERLGKVLLINVPQIFMKTWKVVYPFIDKNTKEKFIFVDDKKLQETLLVDIDESQLPDIYGGKLPLVPIENA</sequence>
<dbReference type="Pfam" id="PF00650">
    <property type="entry name" value="CRAL_TRIO"/>
    <property type="match status" value="1"/>
</dbReference>
<dbReference type="PANTHER" id="PTHR46277">
    <property type="entry name" value="OS03G0850700 PROTEIN"/>
    <property type="match status" value="1"/>
</dbReference>
<dbReference type="InterPro" id="IPR001251">
    <property type="entry name" value="CRAL-TRIO_dom"/>
</dbReference>
<reference evidence="2" key="1">
    <citation type="submission" date="2022-08" db="EMBL/GenBank/DDBJ databases">
        <authorList>
            <person name="Marques A."/>
        </authorList>
    </citation>
    <scope>NUCLEOTIDE SEQUENCE</scope>
    <source>
        <strain evidence="2">RhyPub2mFocal</strain>
        <tissue evidence="2">Leaves</tissue>
    </source>
</reference>
<dbReference type="InterPro" id="IPR036273">
    <property type="entry name" value="CRAL/TRIO_N_dom_sf"/>
</dbReference>
<dbReference type="Proteomes" id="UP001140206">
    <property type="component" value="Chromosome 4"/>
</dbReference>
<organism evidence="2 3">
    <name type="scientific">Rhynchospora pubera</name>
    <dbReference type="NCBI Taxonomy" id="906938"/>
    <lineage>
        <taxon>Eukaryota</taxon>
        <taxon>Viridiplantae</taxon>
        <taxon>Streptophyta</taxon>
        <taxon>Embryophyta</taxon>
        <taxon>Tracheophyta</taxon>
        <taxon>Spermatophyta</taxon>
        <taxon>Magnoliopsida</taxon>
        <taxon>Liliopsida</taxon>
        <taxon>Poales</taxon>
        <taxon>Cyperaceae</taxon>
        <taxon>Cyperoideae</taxon>
        <taxon>Rhynchosporeae</taxon>
        <taxon>Rhynchospora</taxon>
    </lineage>
</organism>
<dbReference type="Gene3D" id="1.10.8.20">
    <property type="entry name" value="N-terminal domain of phosphatidylinositol transfer protein sec14p"/>
    <property type="match status" value="1"/>
</dbReference>
<gene>
    <name evidence="2" type="ORF">LUZ62_068076</name>
</gene>
<feature type="domain" description="CRAL-TRIO" evidence="1">
    <location>
        <begin position="83"/>
        <end position="245"/>
    </location>
</feature>